<keyword evidence="3" id="KW-1185">Reference proteome</keyword>
<organism evidence="2 3">
    <name type="scientific">Maribacter orientalis</name>
    <dbReference type="NCBI Taxonomy" id="228957"/>
    <lineage>
        <taxon>Bacteria</taxon>
        <taxon>Pseudomonadati</taxon>
        <taxon>Bacteroidota</taxon>
        <taxon>Flavobacteriia</taxon>
        <taxon>Flavobacteriales</taxon>
        <taxon>Flavobacteriaceae</taxon>
        <taxon>Maribacter</taxon>
    </lineage>
</organism>
<evidence type="ECO:0000256" key="1">
    <source>
        <dbReference type="SAM" id="Phobius"/>
    </source>
</evidence>
<name>A0A1H7X9K4_9FLAO</name>
<evidence type="ECO:0000313" key="3">
    <source>
        <dbReference type="Proteomes" id="UP000198990"/>
    </source>
</evidence>
<accession>A0A1H7X9K4</accession>
<proteinExistence type="predicted"/>
<keyword evidence="1" id="KW-1133">Transmembrane helix</keyword>
<dbReference type="AlphaFoldDB" id="A0A1H7X9K4"/>
<sequence length="180" mass="21157">MFGLSKSDKEEILEFPKTYGVILHGMHQDLIDMQTKVDEYKRILNKYIKYSKSLKEKLDSEVFNVRQEYAQMSDGLKSMKKMVSSLEELKIEIDNKYIEIEQKNENIDFKLSDITRLYDRQFRNIISDIESTNNKLEAEVGKTNSLEFQLVQQKKQIRVLMVFSSIIAIMAVVSLVMHFL</sequence>
<reference evidence="3" key="1">
    <citation type="submission" date="2016-10" db="EMBL/GenBank/DDBJ databases">
        <authorList>
            <person name="Varghese N."/>
            <person name="Submissions S."/>
        </authorList>
    </citation>
    <scope>NUCLEOTIDE SEQUENCE [LARGE SCALE GENOMIC DNA]</scope>
    <source>
        <strain evidence="3">DSM 16471</strain>
    </source>
</reference>
<keyword evidence="1" id="KW-0472">Membrane</keyword>
<dbReference type="RefSeq" id="WP_091627637.1">
    <property type="nucleotide sequence ID" value="NZ_FNZN01000014.1"/>
</dbReference>
<feature type="transmembrane region" description="Helical" evidence="1">
    <location>
        <begin position="159"/>
        <end position="179"/>
    </location>
</feature>
<dbReference type="Proteomes" id="UP000198990">
    <property type="component" value="Unassembled WGS sequence"/>
</dbReference>
<evidence type="ECO:0000313" key="2">
    <source>
        <dbReference type="EMBL" id="SEM30572.1"/>
    </source>
</evidence>
<protein>
    <submittedName>
        <fullName evidence="2">Uncharacterized protein</fullName>
    </submittedName>
</protein>
<keyword evidence="1" id="KW-0812">Transmembrane</keyword>
<dbReference type="EMBL" id="FNZN01000014">
    <property type="protein sequence ID" value="SEM30572.1"/>
    <property type="molecule type" value="Genomic_DNA"/>
</dbReference>
<gene>
    <name evidence="2" type="ORF">SAMN04488008_11453</name>
</gene>